<proteinExistence type="predicted"/>
<dbReference type="STRING" id="573024.SAMN05216208_0952"/>
<evidence type="ECO:0000313" key="4">
    <source>
        <dbReference type="Proteomes" id="UP000186019"/>
    </source>
</evidence>
<keyword evidence="4" id="KW-1185">Reference proteome</keyword>
<evidence type="ECO:0000313" key="3">
    <source>
        <dbReference type="EMBL" id="SIS01566.1"/>
    </source>
</evidence>
<evidence type="ECO:0000256" key="2">
    <source>
        <dbReference type="ARBA" id="ARBA00022679"/>
    </source>
</evidence>
<dbReference type="Gene3D" id="3.40.50.11350">
    <property type="match status" value="1"/>
</dbReference>
<dbReference type="EMBL" id="FTNV01000001">
    <property type="protein sequence ID" value="SIS01566.1"/>
    <property type="molecule type" value="Genomic_DNA"/>
</dbReference>
<evidence type="ECO:0000256" key="1">
    <source>
        <dbReference type="ARBA" id="ARBA00022676"/>
    </source>
</evidence>
<dbReference type="Pfam" id="PF01531">
    <property type="entry name" value="Glyco_transf_11"/>
    <property type="match status" value="1"/>
</dbReference>
<dbReference type="PANTHER" id="PTHR11927:SF9">
    <property type="entry name" value="L-FUCOSYLTRANSFERASE"/>
    <property type="match status" value="1"/>
</dbReference>
<protein>
    <submittedName>
        <fullName evidence="3">Glycosyl transferase family 11</fullName>
    </submittedName>
</protein>
<dbReference type="GO" id="GO:0008107">
    <property type="term" value="F:galactoside 2-alpha-L-fucosyltransferase activity"/>
    <property type="evidence" value="ECO:0007669"/>
    <property type="project" value="InterPro"/>
</dbReference>
<keyword evidence="1" id="KW-0328">Glycosyltransferase</keyword>
<sequence length="296" mass="33981">MTHANRHILKALRVFLGEDNLVVIRNEGGLASQIAFWALGHEFTQLGFNVKFDNSWFKSHGLDINGRFARNLDFPKAFPDLELPEASRLQSFVLRKLNNVREGNLDDIATPVYLGGFYDGGSYDRWNLVQKYQSYLFEKFAPGEEYFTERDIEILEKIERDENACGVHVRRGDLANDHRDYGKSVGQEYFLQAVEKMRSLNENTCFYFFSDEPDWIKANIANRLGPDVPHVVVDDNGSDRGFMDLYLMSRCRSFISSQGAFAKYARILGDPTRLIIEPSSRALFDEKDKNVIVLPV</sequence>
<name>A0A1N7FMU5_9RHOB</name>
<dbReference type="PANTHER" id="PTHR11927">
    <property type="entry name" value="GALACTOSIDE 2-L-FUCOSYLTRANSFERASE"/>
    <property type="match status" value="1"/>
</dbReference>
<accession>A0A1N7FMU5</accession>
<keyword evidence="2 3" id="KW-0808">Transferase</keyword>
<dbReference type="GO" id="GO:0005975">
    <property type="term" value="P:carbohydrate metabolic process"/>
    <property type="evidence" value="ECO:0007669"/>
    <property type="project" value="InterPro"/>
</dbReference>
<dbReference type="Proteomes" id="UP000186019">
    <property type="component" value="Unassembled WGS sequence"/>
</dbReference>
<organism evidence="3 4">
    <name type="scientific">Roseovarius nanhaiticus</name>
    <dbReference type="NCBI Taxonomy" id="573024"/>
    <lineage>
        <taxon>Bacteria</taxon>
        <taxon>Pseudomonadati</taxon>
        <taxon>Pseudomonadota</taxon>
        <taxon>Alphaproteobacteria</taxon>
        <taxon>Rhodobacterales</taxon>
        <taxon>Roseobacteraceae</taxon>
        <taxon>Roseovarius</taxon>
    </lineage>
</organism>
<reference evidence="3 4" key="1">
    <citation type="submission" date="2017-01" db="EMBL/GenBank/DDBJ databases">
        <authorList>
            <person name="Mah S.A."/>
            <person name="Swanson W.J."/>
            <person name="Moy G.W."/>
            <person name="Vacquier V.D."/>
        </authorList>
    </citation>
    <scope>NUCLEOTIDE SEQUENCE [LARGE SCALE GENOMIC DNA]</scope>
    <source>
        <strain evidence="3 4">DSM 29590</strain>
    </source>
</reference>
<dbReference type="InterPro" id="IPR002516">
    <property type="entry name" value="Glyco_trans_11"/>
</dbReference>
<dbReference type="GO" id="GO:0016020">
    <property type="term" value="C:membrane"/>
    <property type="evidence" value="ECO:0007669"/>
    <property type="project" value="InterPro"/>
</dbReference>
<gene>
    <name evidence="3" type="ORF">SAMN05421666_1184</name>
</gene>
<dbReference type="OrthoDB" id="9794601at2"/>
<dbReference type="CDD" id="cd11301">
    <property type="entry name" value="Fut1_Fut2_like"/>
    <property type="match status" value="1"/>
</dbReference>
<dbReference type="AlphaFoldDB" id="A0A1N7FMU5"/>